<protein>
    <submittedName>
        <fullName evidence="1">Uncharacterized protein</fullName>
    </submittedName>
</protein>
<comment type="caution">
    <text evidence="1">The sequence shown here is derived from an EMBL/GenBank/DDBJ whole genome shotgun (WGS) entry which is preliminary data.</text>
</comment>
<accession>A0A162AIZ4</accession>
<gene>
    <name evidence="1" type="ORF">DCAR_010365</name>
</gene>
<dbReference type="Gramene" id="KZN01611">
    <property type="protein sequence ID" value="KZN01611"/>
    <property type="gene ID" value="DCAR_010365"/>
</dbReference>
<name>A0A162AIZ4_DAUCS</name>
<dbReference type="AlphaFoldDB" id="A0A162AIZ4"/>
<proteinExistence type="predicted"/>
<organism evidence="1">
    <name type="scientific">Daucus carota subsp. sativus</name>
    <name type="common">Carrot</name>
    <dbReference type="NCBI Taxonomy" id="79200"/>
    <lineage>
        <taxon>Eukaryota</taxon>
        <taxon>Viridiplantae</taxon>
        <taxon>Streptophyta</taxon>
        <taxon>Embryophyta</taxon>
        <taxon>Tracheophyta</taxon>
        <taxon>Spermatophyta</taxon>
        <taxon>Magnoliopsida</taxon>
        <taxon>eudicotyledons</taxon>
        <taxon>Gunneridae</taxon>
        <taxon>Pentapetalae</taxon>
        <taxon>asterids</taxon>
        <taxon>campanulids</taxon>
        <taxon>Apiales</taxon>
        <taxon>Apiaceae</taxon>
        <taxon>Apioideae</taxon>
        <taxon>Scandiceae</taxon>
        <taxon>Daucinae</taxon>
        <taxon>Daucus</taxon>
        <taxon>Daucus sect. Daucus</taxon>
    </lineage>
</organism>
<reference evidence="1" key="1">
    <citation type="journal article" date="2016" name="Nat. Genet.">
        <title>A high-quality carrot genome assembly provides new insights into carotenoid accumulation and asterid genome evolution.</title>
        <authorList>
            <person name="Iorizzo M."/>
            <person name="Ellison S."/>
            <person name="Senalik D."/>
            <person name="Zeng P."/>
            <person name="Satapoomin P."/>
            <person name="Huang J."/>
            <person name="Bowman M."/>
            <person name="Iovene M."/>
            <person name="Sanseverino W."/>
            <person name="Cavagnaro P."/>
            <person name="Yildiz M."/>
            <person name="Macko-Podgorni A."/>
            <person name="Moranska E."/>
            <person name="Grzebelus E."/>
            <person name="Grzebelus D."/>
            <person name="Ashrafi H."/>
            <person name="Zheng Z."/>
            <person name="Cheng S."/>
            <person name="Spooner D."/>
            <person name="Van Deynze A."/>
            <person name="Simon P."/>
        </authorList>
    </citation>
    <scope>NUCLEOTIDE SEQUENCE [LARGE SCALE GENOMIC DNA]</scope>
    <source>
        <tissue evidence="1">Leaf</tissue>
    </source>
</reference>
<evidence type="ECO:0000313" key="1">
    <source>
        <dbReference type="EMBL" id="KZN01611.1"/>
    </source>
</evidence>
<dbReference type="EMBL" id="LNRQ01000003">
    <property type="protein sequence ID" value="KZN01611.1"/>
    <property type="molecule type" value="Genomic_DNA"/>
</dbReference>
<sequence>MAVEEDEDDVAVVDPPPRKLWVARSRRTYSKTDLDIVRLETLDYISNRLISLDSHKLDG</sequence>